<feature type="domain" description="4Fe-4S Mo/W bis-MGD-type" evidence="11">
    <location>
        <begin position="43"/>
        <end position="99"/>
    </location>
</feature>
<dbReference type="InterPro" id="IPR006656">
    <property type="entry name" value="Mopterin_OxRdtase"/>
</dbReference>
<comment type="cofactor">
    <cofactor evidence="1">
        <name>Mo-bis(molybdopterin guanine dinucleotide)</name>
        <dbReference type="ChEBI" id="CHEBI:60539"/>
    </cofactor>
</comment>
<evidence type="ECO:0000256" key="6">
    <source>
        <dbReference type="ARBA" id="ARBA00022729"/>
    </source>
</evidence>
<evidence type="ECO:0000313" key="13">
    <source>
        <dbReference type="Proteomes" id="UP000002012"/>
    </source>
</evidence>
<evidence type="ECO:0000256" key="9">
    <source>
        <dbReference type="ARBA" id="ARBA00023014"/>
    </source>
</evidence>
<dbReference type="SUPFAM" id="SSF50692">
    <property type="entry name" value="ADC-like"/>
    <property type="match status" value="1"/>
</dbReference>
<dbReference type="InterPro" id="IPR006311">
    <property type="entry name" value="TAT_signal"/>
</dbReference>
<dbReference type="Proteomes" id="UP000002012">
    <property type="component" value="Chromosome"/>
</dbReference>
<dbReference type="GO" id="GO:0043546">
    <property type="term" value="F:molybdopterin cofactor binding"/>
    <property type="evidence" value="ECO:0007669"/>
    <property type="project" value="InterPro"/>
</dbReference>
<dbReference type="STRING" id="522772.Dacet_1793"/>
<evidence type="ECO:0000256" key="10">
    <source>
        <dbReference type="SAM" id="SignalP"/>
    </source>
</evidence>
<dbReference type="GO" id="GO:0051539">
    <property type="term" value="F:4 iron, 4 sulfur cluster binding"/>
    <property type="evidence" value="ECO:0007669"/>
    <property type="project" value="UniProtKB-KW"/>
</dbReference>
<dbReference type="GO" id="GO:0046872">
    <property type="term" value="F:metal ion binding"/>
    <property type="evidence" value="ECO:0007669"/>
    <property type="project" value="UniProtKB-KW"/>
</dbReference>
<name>D4H0P4_DENA2</name>
<dbReference type="Pfam" id="PF00384">
    <property type="entry name" value="Molybdopterin"/>
    <property type="match status" value="1"/>
</dbReference>
<evidence type="ECO:0000256" key="4">
    <source>
        <dbReference type="ARBA" id="ARBA00022505"/>
    </source>
</evidence>
<dbReference type="Gene3D" id="3.40.50.740">
    <property type="match status" value="1"/>
</dbReference>
<dbReference type="GO" id="GO:0016491">
    <property type="term" value="F:oxidoreductase activity"/>
    <property type="evidence" value="ECO:0007669"/>
    <property type="project" value="UniProtKB-KW"/>
</dbReference>
<feature type="signal peptide" evidence="10">
    <location>
        <begin position="1"/>
        <end position="32"/>
    </location>
</feature>
<evidence type="ECO:0000256" key="8">
    <source>
        <dbReference type="ARBA" id="ARBA00023004"/>
    </source>
</evidence>
<evidence type="ECO:0000256" key="2">
    <source>
        <dbReference type="ARBA" id="ARBA00010312"/>
    </source>
</evidence>
<dbReference type="PANTHER" id="PTHR43742">
    <property type="entry name" value="TRIMETHYLAMINE-N-OXIDE REDUCTASE"/>
    <property type="match status" value="1"/>
</dbReference>
<dbReference type="Gene3D" id="2.40.40.20">
    <property type="match status" value="1"/>
</dbReference>
<dbReference type="AlphaFoldDB" id="D4H0P4"/>
<feature type="chain" id="PRO_5003058243" evidence="10">
    <location>
        <begin position="33"/>
        <end position="729"/>
    </location>
</feature>
<keyword evidence="5" id="KW-0479">Metal-binding</keyword>
<gene>
    <name evidence="12" type="ordered locus">Dacet_1793</name>
</gene>
<protein>
    <submittedName>
        <fullName evidence="12">Molybdopterin oxidoreductase</fullName>
    </submittedName>
</protein>
<keyword evidence="3" id="KW-0004">4Fe-4S</keyword>
<dbReference type="Pfam" id="PF04879">
    <property type="entry name" value="Molybdop_Fe4S4"/>
    <property type="match status" value="1"/>
</dbReference>
<evidence type="ECO:0000256" key="1">
    <source>
        <dbReference type="ARBA" id="ARBA00001942"/>
    </source>
</evidence>
<dbReference type="PANTHER" id="PTHR43742:SF9">
    <property type="entry name" value="TETRATHIONATE REDUCTASE SUBUNIT A"/>
    <property type="match status" value="1"/>
</dbReference>
<dbReference type="PROSITE" id="PS51669">
    <property type="entry name" value="4FE4S_MOW_BIS_MGD"/>
    <property type="match status" value="1"/>
</dbReference>
<evidence type="ECO:0000259" key="11">
    <source>
        <dbReference type="PROSITE" id="PS51669"/>
    </source>
</evidence>
<dbReference type="KEGG" id="dap:Dacet_1793"/>
<keyword evidence="13" id="KW-1185">Reference proteome</keyword>
<dbReference type="EMBL" id="CP001968">
    <property type="protein sequence ID" value="ADD68557.1"/>
    <property type="molecule type" value="Genomic_DNA"/>
</dbReference>
<keyword evidence="8" id="KW-0408">Iron</keyword>
<dbReference type="InterPro" id="IPR006657">
    <property type="entry name" value="MoPterin_dinucl-bd_dom"/>
</dbReference>
<dbReference type="Gene3D" id="3.40.228.10">
    <property type="entry name" value="Dimethylsulfoxide Reductase, domain 2"/>
    <property type="match status" value="1"/>
</dbReference>
<reference evidence="12 13" key="1">
    <citation type="journal article" date="2010" name="Stand. Genomic Sci.">
        <title>Complete genome sequence of Denitrovibrio acetiphilus type strain (N2460).</title>
        <authorList>
            <person name="Kiss H."/>
            <person name="Lang E."/>
            <person name="Lapidus A."/>
            <person name="Copeland A."/>
            <person name="Nolan M."/>
            <person name="Glavina Del Rio T."/>
            <person name="Chen F."/>
            <person name="Lucas S."/>
            <person name="Tice H."/>
            <person name="Cheng J.F."/>
            <person name="Han C."/>
            <person name="Goodwin L."/>
            <person name="Pitluck S."/>
            <person name="Liolios K."/>
            <person name="Pati A."/>
            <person name="Ivanova N."/>
            <person name="Mavromatis K."/>
            <person name="Chen A."/>
            <person name="Palaniappan K."/>
            <person name="Land M."/>
            <person name="Hauser L."/>
            <person name="Chang Y.J."/>
            <person name="Jeffries C.D."/>
            <person name="Detter J.C."/>
            <person name="Brettin T."/>
            <person name="Spring S."/>
            <person name="Rohde M."/>
            <person name="Goker M."/>
            <person name="Woyke T."/>
            <person name="Bristow J."/>
            <person name="Eisen J.A."/>
            <person name="Markowitz V."/>
            <person name="Hugenholtz P."/>
            <person name="Kyrpides N.C."/>
            <person name="Klenk H.P."/>
        </authorList>
    </citation>
    <scope>NUCLEOTIDE SEQUENCE [LARGE SCALE GENOMIC DNA]</scope>
    <source>
        <strain evidence="13">DSM 12809 / NBRC 114555 / N2460</strain>
    </source>
</reference>
<dbReference type="Pfam" id="PF01568">
    <property type="entry name" value="Molydop_binding"/>
    <property type="match status" value="1"/>
</dbReference>
<dbReference type="InterPro" id="IPR006655">
    <property type="entry name" value="Mopterin_OxRdtase_prok_CS"/>
</dbReference>
<comment type="similarity">
    <text evidence="2">Belongs to the prokaryotic molybdopterin-containing oxidoreductase family.</text>
</comment>
<dbReference type="InterPro" id="IPR006963">
    <property type="entry name" value="Mopterin_OxRdtase_4Fe-4S_dom"/>
</dbReference>
<dbReference type="InterPro" id="IPR009010">
    <property type="entry name" value="Asp_de-COase-like_dom_sf"/>
</dbReference>
<dbReference type="HOGENOM" id="CLU_000422_13_3_0"/>
<accession>D4H0P4</accession>
<dbReference type="InParanoid" id="D4H0P4"/>
<keyword evidence="4" id="KW-0500">Molybdenum</keyword>
<evidence type="ECO:0000313" key="12">
    <source>
        <dbReference type="EMBL" id="ADD68557.1"/>
    </source>
</evidence>
<dbReference type="InterPro" id="IPR050612">
    <property type="entry name" value="Prok_Mopterin_Oxidored"/>
</dbReference>
<evidence type="ECO:0000256" key="7">
    <source>
        <dbReference type="ARBA" id="ARBA00023002"/>
    </source>
</evidence>
<organism evidence="12 13">
    <name type="scientific">Denitrovibrio acetiphilus (strain DSM 12809 / NBRC 114555 / N2460)</name>
    <dbReference type="NCBI Taxonomy" id="522772"/>
    <lineage>
        <taxon>Bacteria</taxon>
        <taxon>Pseudomonadati</taxon>
        <taxon>Deferribacterota</taxon>
        <taxon>Deferribacteres</taxon>
        <taxon>Deferribacterales</taxon>
        <taxon>Geovibrionaceae</taxon>
        <taxon>Denitrovibrio</taxon>
    </lineage>
</organism>
<dbReference type="SMART" id="SM00926">
    <property type="entry name" value="Molybdop_Fe4S4"/>
    <property type="match status" value="1"/>
</dbReference>
<keyword evidence="6 10" id="KW-0732">Signal</keyword>
<dbReference type="eggNOG" id="COG0243">
    <property type="taxonomic scope" value="Bacteria"/>
</dbReference>
<keyword evidence="7" id="KW-0560">Oxidoreductase</keyword>
<sequence precursor="true">MMKSRISRRHFLQGTVAAGAAFATLSSVSLVAGEKPESKPLGESFAQNWCEMCFWKCGLTAKVVNGKVRKLDGQPGCPSNFGKLCAKGNSGVFQLYDPDRIKTPLIRTGERGSGQFRKATWEEAIAYVAEKSNQLKEQYGPETFSLFAHGSGEHAFVELMQIMGTPNVCIPSYAQCLGSRELGWALTYGKPVGGKEPVDSENAKCILLLGRNIAEALHVGELQDFINGCAKGAYVIYVDPRYSKTAAKSNKYMMIKPGTDTALLLGMMNHIINNRLYNIEFVENYTSGLEDFTRHIQEYTVSWASQVTEISEEDIIEAAEKLCEAAPHCYIHPGRRVTRYGTDTQFVRAIAMINALMGNWQQPGGMFQPVGFKFEKPHMVEVDHVHSERADGAGTDYPIAPRNLGLANKMIDAIAEQTHELKGMFVYGCNPFHHHGHSEMVKKAIEQSELVVTCEIYMTDTAYYSDVILPESTYLERYDPVISTARKSGYLQLREPAVPPVHDTMGAWEIAAKLSKAMGYENEFMDIREYNQKVYETIGITEEYMKEHGCYIGNTGDPFPAANGVEPTFRTPSGKAEFFSNMMYDLDYDPMPSYEAPPTPEDGEFRLLFGRLSFHTHARTQNNAWLLALHHSVVELWINTEKAKALGIKSGDTVRITKDGKKSGPCTAKVVDYIHPESIFIPHGFGSVSKMLTRIAGVGARDSDFTSDDTDPISGGAGFHNGFVKVEKV</sequence>
<dbReference type="Gene3D" id="3.30.2070.10">
    <property type="entry name" value="Formate dehydrogenase/DMSO reductase"/>
    <property type="match status" value="1"/>
</dbReference>
<keyword evidence="9" id="KW-0411">Iron-sulfur</keyword>
<proteinExistence type="inferred from homology"/>
<dbReference type="PaxDb" id="522772-Dacet_1793"/>
<dbReference type="PROSITE" id="PS00490">
    <property type="entry name" value="MOLYBDOPTERIN_PROK_2"/>
    <property type="match status" value="1"/>
</dbReference>
<dbReference type="RefSeq" id="WP_013011067.1">
    <property type="nucleotide sequence ID" value="NC_013943.1"/>
</dbReference>
<dbReference type="PROSITE" id="PS51318">
    <property type="entry name" value="TAT"/>
    <property type="match status" value="1"/>
</dbReference>
<evidence type="ECO:0000256" key="5">
    <source>
        <dbReference type="ARBA" id="ARBA00022723"/>
    </source>
</evidence>
<dbReference type="SUPFAM" id="SSF53706">
    <property type="entry name" value="Formate dehydrogenase/DMSO reductase, domains 1-3"/>
    <property type="match status" value="1"/>
</dbReference>
<dbReference type="Gene3D" id="2.20.25.90">
    <property type="entry name" value="ADC-like domains"/>
    <property type="match status" value="1"/>
</dbReference>
<evidence type="ECO:0000256" key="3">
    <source>
        <dbReference type="ARBA" id="ARBA00022485"/>
    </source>
</evidence>